<sequence length="465" mass="52905">MIFKNKPSKEDLELYQQILDIPTEYRCIQSRSGEWNLPINQILLGVKESRFFGWSEFSKIVKSPAGFKFYLGSSHLNVFTSYANSSFPSKVHDLFVGSSTECYKPIKTTESDYLDYSPVTEILASVYYPELKVFRYGITELFCNGEGLNGAVGDITGLLDKMPKLEHLEIGGSFTVNKPINFSNLKELSIQVVDACELPVSKEPSEETFTNLLKSNSPSLNSLTIDFNCYGDFERRTNYVFPDEFLNAESMPNLSYIEISGLFKKGEIKRLKESLIWEKSQRKFCNISEAYYLAIDVHYEGDSAFVAGVSFTDPSQKEPDRVYYSELNVPGEYESGEFYKRELPCITKLIDEHQLNPSVIIIDGFVYLDSVNSWGLGARLSHHYFQQGREISVIGVAKNPRQNIPKNWEVFRGSSLKPLYVRAVGLDDEFSRNIIKSMSGEHRQPTLLKLADKLCRERVDSAGRT</sequence>
<protein>
    <submittedName>
        <fullName evidence="1">Uncharacterized protein</fullName>
    </submittedName>
</protein>
<keyword evidence="2" id="KW-1185">Reference proteome</keyword>
<reference evidence="1 2" key="1">
    <citation type="submission" date="2024-06" db="EMBL/GenBank/DDBJ databases">
        <authorList>
            <person name="Li F."/>
        </authorList>
    </citation>
    <scope>NUCLEOTIDE SEQUENCE [LARGE SCALE GENOMIC DNA]</scope>
    <source>
        <strain evidence="1 2">GXAS 311</strain>
    </source>
</reference>
<gene>
    <name evidence="1" type="ORF">ABVT43_20365</name>
</gene>
<organism evidence="1 2">
    <name type="scientific">Aliikangiella maris</name>
    <dbReference type="NCBI Taxonomy" id="3162458"/>
    <lineage>
        <taxon>Bacteria</taxon>
        <taxon>Pseudomonadati</taxon>
        <taxon>Pseudomonadota</taxon>
        <taxon>Gammaproteobacteria</taxon>
        <taxon>Oceanospirillales</taxon>
        <taxon>Pleioneaceae</taxon>
        <taxon>Aliikangiella</taxon>
    </lineage>
</organism>
<evidence type="ECO:0000313" key="2">
    <source>
        <dbReference type="Proteomes" id="UP001548189"/>
    </source>
</evidence>
<evidence type="ECO:0000313" key="1">
    <source>
        <dbReference type="EMBL" id="MET1257497.1"/>
    </source>
</evidence>
<accession>A0ABV2C132</accession>
<dbReference type="Proteomes" id="UP001548189">
    <property type="component" value="Unassembled WGS sequence"/>
</dbReference>
<proteinExistence type="predicted"/>
<dbReference type="EMBL" id="JBEVCJ010000081">
    <property type="protein sequence ID" value="MET1257497.1"/>
    <property type="molecule type" value="Genomic_DNA"/>
</dbReference>
<comment type="caution">
    <text evidence="1">The sequence shown here is derived from an EMBL/GenBank/DDBJ whole genome shotgun (WGS) entry which is preliminary data.</text>
</comment>
<dbReference type="Gene3D" id="3.30.2170.10">
    <property type="entry name" value="archaeoglobus fulgidus dsm 4304 superfamily"/>
    <property type="match status" value="1"/>
</dbReference>
<name>A0ABV2C132_9GAMM</name>